<evidence type="ECO:0000313" key="2">
    <source>
        <dbReference type="Proteomes" id="UP000294155"/>
    </source>
</evidence>
<keyword evidence="2" id="KW-1185">Reference proteome</keyword>
<dbReference type="AlphaFoldDB" id="A0A4Q5LA86"/>
<dbReference type="OrthoDB" id="886655at2"/>
<organism evidence="1 2">
    <name type="scientific">Hymenobacter persicinus</name>
    <dbReference type="NCBI Taxonomy" id="2025506"/>
    <lineage>
        <taxon>Bacteria</taxon>
        <taxon>Pseudomonadati</taxon>
        <taxon>Bacteroidota</taxon>
        <taxon>Cytophagia</taxon>
        <taxon>Cytophagales</taxon>
        <taxon>Hymenobacteraceae</taxon>
        <taxon>Hymenobacter</taxon>
    </lineage>
</organism>
<dbReference type="InterPro" id="IPR010982">
    <property type="entry name" value="Lambda_DNA-bd_dom_sf"/>
</dbReference>
<gene>
    <name evidence="1" type="ORF">EWM57_20735</name>
</gene>
<dbReference type="GO" id="GO:0003677">
    <property type="term" value="F:DNA binding"/>
    <property type="evidence" value="ECO:0007669"/>
    <property type="project" value="InterPro"/>
</dbReference>
<proteinExistence type="predicted"/>
<sequence>MPRRAPASQNVISRLRAWFGLRQEDVAFYANVSPELVQAAESGRRSLSSNLLIGLLPLLQQLPPPETPVVAAAVLPPCLAPGTAAPDAAALDFRRRVCLHQAGRLRTQAWAQCSATRARVAEHWAQALPALLAAYPAPVNPTDPDDAELHAGLIRRLHYHARPLPAEDVTRWHLLQARIVALEAEAATLEATLG</sequence>
<dbReference type="Proteomes" id="UP000294155">
    <property type="component" value="Unassembled WGS sequence"/>
</dbReference>
<dbReference type="EMBL" id="SEWE01000104">
    <property type="protein sequence ID" value="RYU73175.1"/>
    <property type="molecule type" value="Genomic_DNA"/>
</dbReference>
<dbReference type="RefSeq" id="WP_129923204.1">
    <property type="nucleotide sequence ID" value="NZ_SEWE01000104.1"/>
</dbReference>
<reference evidence="1 2" key="1">
    <citation type="submission" date="2019-02" db="EMBL/GenBank/DDBJ databases">
        <title>Bacterial novel species isolated from soil.</title>
        <authorList>
            <person name="Jung H.-Y."/>
        </authorList>
    </citation>
    <scope>NUCLEOTIDE SEQUENCE [LARGE SCALE GENOMIC DNA]</scope>
    <source>
        <strain evidence="1 2">1-3-3-3</strain>
    </source>
</reference>
<protein>
    <submittedName>
        <fullName evidence="1">XRE family transcriptional regulator</fullName>
    </submittedName>
</protein>
<dbReference type="SUPFAM" id="SSF47413">
    <property type="entry name" value="lambda repressor-like DNA-binding domains"/>
    <property type="match status" value="1"/>
</dbReference>
<name>A0A4Q5LA86_9BACT</name>
<dbReference type="CDD" id="cd00093">
    <property type="entry name" value="HTH_XRE"/>
    <property type="match status" value="1"/>
</dbReference>
<dbReference type="InterPro" id="IPR001387">
    <property type="entry name" value="Cro/C1-type_HTH"/>
</dbReference>
<comment type="caution">
    <text evidence="1">The sequence shown here is derived from an EMBL/GenBank/DDBJ whole genome shotgun (WGS) entry which is preliminary data.</text>
</comment>
<accession>A0A4Q5LA86</accession>
<evidence type="ECO:0000313" key="1">
    <source>
        <dbReference type="EMBL" id="RYU73175.1"/>
    </source>
</evidence>